<gene>
    <name evidence="6" type="primary">Aste57867_389</name>
    <name evidence="5" type="ORF">As57867_000388</name>
    <name evidence="6" type="ORF">ASTE57867_389</name>
</gene>
<evidence type="ECO:0000313" key="5">
    <source>
        <dbReference type="EMBL" id="KAF0720334.1"/>
    </source>
</evidence>
<feature type="region of interest" description="Disordered" evidence="1">
    <location>
        <begin position="482"/>
        <end position="564"/>
    </location>
</feature>
<dbReference type="Proteomes" id="UP000332933">
    <property type="component" value="Unassembled WGS sequence"/>
</dbReference>
<protein>
    <submittedName>
        <fullName evidence="6">Aste57867_389 protein</fullName>
    </submittedName>
</protein>
<dbReference type="InterPro" id="IPR043968">
    <property type="entry name" value="SGNH"/>
</dbReference>
<evidence type="ECO:0000313" key="6">
    <source>
        <dbReference type="EMBL" id="VFT77614.1"/>
    </source>
</evidence>
<dbReference type="Pfam" id="PF19040">
    <property type="entry name" value="SGNH"/>
    <property type="match status" value="1"/>
</dbReference>
<feature type="transmembrane region" description="Helical" evidence="2">
    <location>
        <begin position="413"/>
        <end position="431"/>
    </location>
</feature>
<dbReference type="GO" id="GO:0016020">
    <property type="term" value="C:membrane"/>
    <property type="evidence" value="ECO:0007669"/>
    <property type="project" value="TreeGrafter"/>
</dbReference>
<feature type="transmembrane region" description="Helical" evidence="2">
    <location>
        <begin position="192"/>
        <end position="215"/>
    </location>
</feature>
<feature type="domain" description="SGNH" evidence="4">
    <location>
        <begin position="608"/>
        <end position="836"/>
    </location>
</feature>
<feature type="domain" description="Acyltransferase 3" evidence="3">
    <location>
        <begin position="65"/>
        <end position="391"/>
    </location>
</feature>
<keyword evidence="7" id="KW-1185">Reference proteome</keyword>
<feature type="transmembrane region" description="Helical" evidence="2">
    <location>
        <begin position="379"/>
        <end position="401"/>
    </location>
</feature>
<dbReference type="EMBL" id="VJMH01000018">
    <property type="protein sequence ID" value="KAF0720334.1"/>
    <property type="molecule type" value="Genomic_DNA"/>
</dbReference>
<dbReference type="GO" id="GO:0000271">
    <property type="term" value="P:polysaccharide biosynthetic process"/>
    <property type="evidence" value="ECO:0007669"/>
    <property type="project" value="TreeGrafter"/>
</dbReference>
<dbReference type="PANTHER" id="PTHR23028">
    <property type="entry name" value="ACETYLTRANSFERASE"/>
    <property type="match status" value="1"/>
</dbReference>
<feature type="transmembrane region" description="Helical" evidence="2">
    <location>
        <begin position="249"/>
        <end position="270"/>
    </location>
</feature>
<keyword evidence="2" id="KW-0472">Membrane</keyword>
<reference evidence="6 7" key="1">
    <citation type="submission" date="2019-03" db="EMBL/GenBank/DDBJ databases">
        <authorList>
            <person name="Gaulin E."/>
            <person name="Dumas B."/>
        </authorList>
    </citation>
    <scope>NUCLEOTIDE SEQUENCE [LARGE SCALE GENOMIC DNA]</scope>
    <source>
        <strain evidence="6">CBS 568.67</strain>
    </source>
</reference>
<feature type="transmembrane region" description="Helical" evidence="2">
    <location>
        <begin position="90"/>
        <end position="110"/>
    </location>
</feature>
<proteinExistence type="predicted"/>
<dbReference type="AlphaFoldDB" id="A0A485K2W1"/>
<evidence type="ECO:0000313" key="7">
    <source>
        <dbReference type="Proteomes" id="UP000332933"/>
    </source>
</evidence>
<feature type="region of interest" description="Disordered" evidence="1">
    <location>
        <begin position="36"/>
        <end position="56"/>
    </location>
</feature>
<evidence type="ECO:0000256" key="2">
    <source>
        <dbReference type="SAM" id="Phobius"/>
    </source>
</evidence>
<evidence type="ECO:0000259" key="3">
    <source>
        <dbReference type="Pfam" id="PF01757"/>
    </source>
</evidence>
<accession>A0A485K2W1</accession>
<evidence type="ECO:0000259" key="4">
    <source>
        <dbReference type="Pfam" id="PF19040"/>
    </source>
</evidence>
<evidence type="ECO:0000256" key="1">
    <source>
        <dbReference type="SAM" id="MobiDB-lite"/>
    </source>
</evidence>
<feature type="transmembrane region" description="Helical" evidence="2">
    <location>
        <begin position="131"/>
        <end position="152"/>
    </location>
</feature>
<dbReference type="PANTHER" id="PTHR23028:SF53">
    <property type="entry name" value="ACYL_TRANSF_3 DOMAIN-CONTAINING PROTEIN"/>
    <property type="match status" value="1"/>
</dbReference>
<dbReference type="OrthoDB" id="207378at2759"/>
<keyword evidence="2" id="KW-1133">Transmembrane helix</keyword>
<reference evidence="5" key="2">
    <citation type="submission" date="2019-06" db="EMBL/GenBank/DDBJ databases">
        <title>Genomics analysis of Aphanomyces spp. identifies a new class of oomycete effector associated with host adaptation.</title>
        <authorList>
            <person name="Gaulin E."/>
        </authorList>
    </citation>
    <scope>NUCLEOTIDE SEQUENCE</scope>
    <source>
        <strain evidence="5">CBS 578.67</strain>
    </source>
</reference>
<dbReference type="EMBL" id="CAADRA010000018">
    <property type="protein sequence ID" value="VFT77614.1"/>
    <property type="molecule type" value="Genomic_DNA"/>
</dbReference>
<feature type="transmembrane region" description="Helical" evidence="2">
    <location>
        <begin position="222"/>
        <end position="243"/>
    </location>
</feature>
<name>A0A485K2W1_9STRA</name>
<keyword evidence="2" id="KW-0812">Transmembrane</keyword>
<dbReference type="Pfam" id="PF01757">
    <property type="entry name" value="Acyl_transf_3"/>
    <property type="match status" value="1"/>
</dbReference>
<dbReference type="GO" id="GO:0016747">
    <property type="term" value="F:acyltransferase activity, transferring groups other than amino-acyl groups"/>
    <property type="evidence" value="ECO:0007669"/>
    <property type="project" value="InterPro"/>
</dbReference>
<dbReference type="InterPro" id="IPR002656">
    <property type="entry name" value="Acyl_transf_3_dom"/>
</dbReference>
<dbReference type="InterPro" id="IPR050879">
    <property type="entry name" value="Acyltransferase_3"/>
</dbReference>
<organism evidence="6 7">
    <name type="scientific">Aphanomyces stellatus</name>
    <dbReference type="NCBI Taxonomy" id="120398"/>
    <lineage>
        <taxon>Eukaryota</taxon>
        <taxon>Sar</taxon>
        <taxon>Stramenopiles</taxon>
        <taxon>Oomycota</taxon>
        <taxon>Saprolegniomycetes</taxon>
        <taxon>Saprolegniales</taxon>
        <taxon>Verrucalvaceae</taxon>
        <taxon>Aphanomyces</taxon>
    </lineage>
</organism>
<feature type="transmembrane region" description="Helical" evidence="2">
    <location>
        <begin position="312"/>
        <end position="331"/>
    </location>
</feature>
<feature type="transmembrane region" description="Helical" evidence="2">
    <location>
        <begin position="338"/>
        <end position="359"/>
    </location>
</feature>
<sequence>MAPKASMADAMMQDEASSSAPDVAALDTMTLLRDGGGGANSPHSSHLEQQLPPKPKHAPSFYRPDIDGLRTLAILPVLLFHAYPDRFPSGFIGVDVFFVISGYLISGILFKEMANGKFTYAAFYIRRVRRIFPTMLVVLAVTLWLGCLYLLTEKLKSLAATMLAGTLFSANLELVSLERGYWDDDIKENPLLHLWSLGVEEQFYFVWPFVAALVVRLDVRKALWTQGVLLAISFVFNLAFLGYHGSNKFSFYLPVTRFWQMGVGSLLAYLHYIKYTPLAVAPADNVHSRALSGGGIVLLVVAFASLDEASTFPGFWALFPTLGAALLIAAGPNTIFNATVLSAGPIVYIGKISYPLYLWHWPLLVFAKLRYPNADYRPFYMSPLAMLGLSFVLSGVTLTNVETPLRHSKSPRVVPALVGGMVIMCLVAAHVHSDPAGYSMTQQELNQMMASAQSSATLTTTPTTAVVLADVGGVAIPHSPSILIGPPPAPPTPSAGGSGIGPSPPVRSNPTTVPVAAPRNAPHLPSAETAAPPNDQSSPSSSPPPSRPTASEGSMPNSSRGPRVQAPSYFKVMAAITDWHPNDGLDDVPEDSPYGFTLLDTTDHTKRTKVLNPNGPTPLVVAIGDSHLDQTKPRFVQLFKNAGMDPTKFPIVVFKSDDGVPALACARAHALNMEMIHRLQPKVVLHVINWPQYLRPGNTDLTEPMHSTPPCCTRGYADNCAYQNDHDVVELIRVFQAQMTNLTQSGIRVFAATVNPEGAVFNPERMLNGQKVMNPNAMLSRTSFRQSMQPLIDRVEAAILAAGATLIDFSDNQCWNELCQVFTPLGDPVMKDTNHFRPGWVREYLSAVDQVVEAAMTTDNAS</sequence>
<feature type="transmembrane region" description="Helical" evidence="2">
    <location>
        <begin position="290"/>
        <end position="306"/>
    </location>
</feature>